<comment type="subcellular location">
    <subcellularLocation>
        <location evidence="1">Cytoplasm</location>
    </subcellularLocation>
</comment>
<keyword evidence="8" id="KW-0067">ATP-binding</keyword>
<evidence type="ECO:0000256" key="7">
    <source>
        <dbReference type="ARBA" id="ARBA00022741"/>
    </source>
</evidence>
<dbReference type="PANTHER" id="PTHR33540">
    <property type="entry name" value="TRNA THREONYLCARBAMOYLADENOSINE BIOSYNTHESIS PROTEIN TSAE"/>
    <property type="match status" value="1"/>
</dbReference>
<keyword evidence="7" id="KW-0547">Nucleotide-binding</keyword>
<keyword evidence="9" id="KW-0460">Magnesium</keyword>
<sequence length="156" mass="16732">MRIVRLGTRRDTTRLGGEIARILEPGDLALFSGDLGAGKTFLARAVARALGVPADVAIASPTFTLVQEYETPRGTLAHADLYRLRDEDHAKTAMEIARLGLRERRGDGAIVLVEWGEGFSDELGGDVALDVSLALDGAERVATLRGDKADRLAPHT</sequence>
<keyword evidence="5" id="KW-0819">tRNA processing</keyword>
<dbReference type="Proteomes" id="UP000064967">
    <property type="component" value="Chromosome"/>
</dbReference>
<keyword evidence="12" id="KW-1185">Reference proteome</keyword>
<evidence type="ECO:0000256" key="2">
    <source>
        <dbReference type="ARBA" id="ARBA00007599"/>
    </source>
</evidence>
<dbReference type="NCBIfam" id="TIGR00150">
    <property type="entry name" value="T6A_YjeE"/>
    <property type="match status" value="1"/>
</dbReference>
<comment type="similarity">
    <text evidence="2">Belongs to the TsaE family.</text>
</comment>
<dbReference type="KEGG" id="llu:AKJ09_02903"/>
<dbReference type="InterPro" id="IPR027417">
    <property type="entry name" value="P-loop_NTPase"/>
</dbReference>
<dbReference type="GO" id="GO:0002949">
    <property type="term" value="P:tRNA threonylcarbamoyladenosine modification"/>
    <property type="evidence" value="ECO:0007669"/>
    <property type="project" value="InterPro"/>
</dbReference>
<evidence type="ECO:0000256" key="5">
    <source>
        <dbReference type="ARBA" id="ARBA00022694"/>
    </source>
</evidence>
<protein>
    <recommendedName>
        <fullName evidence="3">tRNA threonylcarbamoyladenosine biosynthesis protein TsaE</fullName>
    </recommendedName>
    <alternativeName>
        <fullName evidence="10">t(6)A37 threonylcarbamoyladenosine biosynthesis protein TsaE</fullName>
    </alternativeName>
</protein>
<dbReference type="EMBL" id="CP012333">
    <property type="protein sequence ID" value="AKU96239.1"/>
    <property type="molecule type" value="Genomic_DNA"/>
</dbReference>
<gene>
    <name evidence="11" type="ORF">AKJ09_02903</name>
</gene>
<dbReference type="RefSeq" id="WP_146647556.1">
    <property type="nucleotide sequence ID" value="NZ_CP012333.1"/>
</dbReference>
<dbReference type="PANTHER" id="PTHR33540:SF2">
    <property type="entry name" value="TRNA THREONYLCARBAMOYLADENOSINE BIOSYNTHESIS PROTEIN TSAE"/>
    <property type="match status" value="1"/>
</dbReference>
<dbReference type="GO" id="GO:0005524">
    <property type="term" value="F:ATP binding"/>
    <property type="evidence" value="ECO:0007669"/>
    <property type="project" value="UniProtKB-KW"/>
</dbReference>
<evidence type="ECO:0000256" key="3">
    <source>
        <dbReference type="ARBA" id="ARBA00019010"/>
    </source>
</evidence>
<dbReference type="GO" id="GO:0046872">
    <property type="term" value="F:metal ion binding"/>
    <property type="evidence" value="ECO:0007669"/>
    <property type="project" value="UniProtKB-KW"/>
</dbReference>
<dbReference type="Pfam" id="PF02367">
    <property type="entry name" value="TsaE"/>
    <property type="match status" value="1"/>
</dbReference>
<evidence type="ECO:0000313" key="12">
    <source>
        <dbReference type="Proteomes" id="UP000064967"/>
    </source>
</evidence>
<dbReference type="STRING" id="1391654.AKJ09_02903"/>
<keyword evidence="6" id="KW-0479">Metal-binding</keyword>
<dbReference type="GO" id="GO:0005737">
    <property type="term" value="C:cytoplasm"/>
    <property type="evidence" value="ECO:0007669"/>
    <property type="project" value="UniProtKB-SubCell"/>
</dbReference>
<proteinExistence type="inferred from homology"/>
<accession>A0A0K1PT02</accession>
<dbReference type="InterPro" id="IPR003442">
    <property type="entry name" value="T6A_TsaE"/>
</dbReference>
<dbReference type="OrthoDB" id="9799110at2"/>
<organism evidence="11 12">
    <name type="scientific">Labilithrix luteola</name>
    <dbReference type="NCBI Taxonomy" id="1391654"/>
    <lineage>
        <taxon>Bacteria</taxon>
        <taxon>Pseudomonadati</taxon>
        <taxon>Myxococcota</taxon>
        <taxon>Polyangia</taxon>
        <taxon>Polyangiales</taxon>
        <taxon>Labilitrichaceae</taxon>
        <taxon>Labilithrix</taxon>
    </lineage>
</organism>
<evidence type="ECO:0000313" key="11">
    <source>
        <dbReference type="EMBL" id="AKU96239.1"/>
    </source>
</evidence>
<evidence type="ECO:0000256" key="4">
    <source>
        <dbReference type="ARBA" id="ARBA00022490"/>
    </source>
</evidence>
<reference evidence="11 12" key="1">
    <citation type="submission" date="2015-08" db="EMBL/GenBank/DDBJ databases">
        <authorList>
            <person name="Babu N.S."/>
            <person name="Beckwith C.J."/>
            <person name="Beseler K.G."/>
            <person name="Brison A."/>
            <person name="Carone J.V."/>
            <person name="Caskin T.P."/>
            <person name="Diamond M."/>
            <person name="Durham M.E."/>
            <person name="Foxe J.M."/>
            <person name="Go M."/>
            <person name="Henderson B.A."/>
            <person name="Jones I.B."/>
            <person name="McGettigan J.A."/>
            <person name="Micheletti S.J."/>
            <person name="Nasrallah M.E."/>
            <person name="Ortiz D."/>
            <person name="Piller C.R."/>
            <person name="Privatt S.R."/>
            <person name="Schneider S.L."/>
            <person name="Sharp S."/>
            <person name="Smith T.C."/>
            <person name="Stanton J.D."/>
            <person name="Ullery H.E."/>
            <person name="Wilson R.J."/>
            <person name="Serrano M.G."/>
            <person name="Buck G."/>
            <person name="Lee V."/>
            <person name="Wang Y."/>
            <person name="Carvalho R."/>
            <person name="Voegtly L."/>
            <person name="Shi R."/>
            <person name="Duckworth R."/>
            <person name="Johnson A."/>
            <person name="Loviza R."/>
            <person name="Walstead R."/>
            <person name="Shah Z."/>
            <person name="Kiflezghi M."/>
            <person name="Wade K."/>
            <person name="Ball S.L."/>
            <person name="Bradley K.W."/>
            <person name="Asai D.J."/>
            <person name="Bowman C.A."/>
            <person name="Russell D.A."/>
            <person name="Pope W.H."/>
            <person name="Jacobs-Sera D."/>
            <person name="Hendrix R.W."/>
            <person name="Hatfull G.F."/>
        </authorList>
    </citation>
    <scope>NUCLEOTIDE SEQUENCE [LARGE SCALE GENOMIC DNA]</scope>
    <source>
        <strain evidence="11 12">DSM 27648</strain>
    </source>
</reference>
<evidence type="ECO:0000256" key="1">
    <source>
        <dbReference type="ARBA" id="ARBA00004496"/>
    </source>
</evidence>
<evidence type="ECO:0000256" key="9">
    <source>
        <dbReference type="ARBA" id="ARBA00022842"/>
    </source>
</evidence>
<dbReference type="AlphaFoldDB" id="A0A0K1PT02"/>
<dbReference type="SUPFAM" id="SSF52540">
    <property type="entry name" value="P-loop containing nucleoside triphosphate hydrolases"/>
    <property type="match status" value="1"/>
</dbReference>
<dbReference type="Gene3D" id="3.40.50.300">
    <property type="entry name" value="P-loop containing nucleotide triphosphate hydrolases"/>
    <property type="match status" value="1"/>
</dbReference>
<evidence type="ECO:0000256" key="8">
    <source>
        <dbReference type="ARBA" id="ARBA00022840"/>
    </source>
</evidence>
<keyword evidence="4" id="KW-0963">Cytoplasm</keyword>
<evidence type="ECO:0000256" key="6">
    <source>
        <dbReference type="ARBA" id="ARBA00022723"/>
    </source>
</evidence>
<evidence type="ECO:0000256" key="10">
    <source>
        <dbReference type="ARBA" id="ARBA00032441"/>
    </source>
</evidence>
<name>A0A0K1PT02_9BACT</name>